<name>A0A8J2XK54_9MICO</name>
<comment type="caution">
    <text evidence="1">The sequence shown here is derived from an EMBL/GenBank/DDBJ whole genome shotgun (WGS) entry which is preliminary data.</text>
</comment>
<organism evidence="1 2">
    <name type="scientific">Sediminivirga luteola</name>
    <dbReference type="NCBI Taxonomy" id="1774748"/>
    <lineage>
        <taxon>Bacteria</taxon>
        <taxon>Bacillati</taxon>
        <taxon>Actinomycetota</taxon>
        <taxon>Actinomycetes</taxon>
        <taxon>Micrococcales</taxon>
        <taxon>Brevibacteriaceae</taxon>
        <taxon>Sediminivirga</taxon>
    </lineage>
</organism>
<protein>
    <recommendedName>
        <fullName evidence="3">GAF domain-containing protein</fullName>
    </recommendedName>
</protein>
<dbReference type="Proteomes" id="UP000616114">
    <property type="component" value="Unassembled WGS sequence"/>
</dbReference>
<reference evidence="1" key="1">
    <citation type="journal article" date="2014" name="Int. J. Syst. Evol. Microbiol.">
        <title>Complete genome sequence of Corynebacterium casei LMG S-19264T (=DSM 44701T), isolated from a smear-ripened cheese.</title>
        <authorList>
            <consortium name="US DOE Joint Genome Institute (JGI-PGF)"/>
            <person name="Walter F."/>
            <person name="Albersmeier A."/>
            <person name="Kalinowski J."/>
            <person name="Ruckert C."/>
        </authorList>
    </citation>
    <scope>NUCLEOTIDE SEQUENCE</scope>
    <source>
        <strain evidence="1">CGMCC 1.12785</strain>
    </source>
</reference>
<reference evidence="1" key="2">
    <citation type="submission" date="2020-09" db="EMBL/GenBank/DDBJ databases">
        <authorList>
            <person name="Sun Q."/>
            <person name="Zhou Y."/>
        </authorList>
    </citation>
    <scope>NUCLEOTIDE SEQUENCE</scope>
    <source>
        <strain evidence="1">CGMCC 1.12785</strain>
    </source>
</reference>
<sequence length="164" mass="18259">MPVDDEVPVFRAPMRSRDDSVPEGAGVERGLQKALCGIGGRLPRVPSSLDEAVGLLADEYDERMARRLERFASVPDGAYVWTRDVDGAYWLGRLDGAWRYDASEDAWAADLVHVRPCRWREEPVAEARVPAAVRATFARGGRNWQRIQSAQAFAATKGLWSSED</sequence>
<proteinExistence type="predicted"/>
<gene>
    <name evidence="1" type="ORF">GCM10011333_07050</name>
</gene>
<dbReference type="AlphaFoldDB" id="A0A8J2XK54"/>
<dbReference type="EMBL" id="BMFY01000003">
    <property type="protein sequence ID" value="GGA06985.1"/>
    <property type="molecule type" value="Genomic_DNA"/>
</dbReference>
<evidence type="ECO:0008006" key="3">
    <source>
        <dbReference type="Google" id="ProtNLM"/>
    </source>
</evidence>
<dbReference type="RefSeq" id="WP_188549556.1">
    <property type="nucleotide sequence ID" value="NZ_BMFY01000003.1"/>
</dbReference>
<keyword evidence="2" id="KW-1185">Reference proteome</keyword>
<accession>A0A8J2XK54</accession>
<evidence type="ECO:0000313" key="1">
    <source>
        <dbReference type="EMBL" id="GGA06985.1"/>
    </source>
</evidence>
<evidence type="ECO:0000313" key="2">
    <source>
        <dbReference type="Proteomes" id="UP000616114"/>
    </source>
</evidence>